<evidence type="ECO:0000256" key="11">
    <source>
        <dbReference type="ARBA" id="ARBA00048628"/>
    </source>
</evidence>
<reference evidence="13 14" key="1">
    <citation type="submission" date="2013-04" db="EMBL/GenBank/DDBJ databases">
        <title>The Genome Sequence of Bacteroides massiliensis DSM 17679.</title>
        <authorList>
            <consortium name="The Broad Institute Genomics Platform"/>
            <person name="Earl A."/>
            <person name="Ward D."/>
            <person name="Feldgarden M."/>
            <person name="Gevers D."/>
            <person name="Martens E."/>
            <person name="Fenner L."/>
            <person name="Roux V."/>
            <person name="Mallet M.N."/>
            <person name="Raoult D."/>
            <person name="Walker B."/>
            <person name="Young S."/>
            <person name="Zeng Q."/>
            <person name="Gargeya S."/>
            <person name="Fitzgerald M."/>
            <person name="Haas B."/>
            <person name="Abouelleil A."/>
            <person name="Allen A.W."/>
            <person name="Alvarado L."/>
            <person name="Arachchi H.M."/>
            <person name="Berlin A.M."/>
            <person name="Chapman S.B."/>
            <person name="Gainer-Dewar J."/>
            <person name="Goldberg J."/>
            <person name="Griggs A."/>
            <person name="Gujja S."/>
            <person name="Hansen M."/>
            <person name="Howarth C."/>
            <person name="Imamovic A."/>
            <person name="Ireland A."/>
            <person name="Larimer J."/>
            <person name="McCowan C."/>
            <person name="Murphy C."/>
            <person name="Pearson M."/>
            <person name="Poon T.W."/>
            <person name="Priest M."/>
            <person name="Roberts A."/>
            <person name="Saif S."/>
            <person name="Shea T."/>
            <person name="Sisk P."/>
            <person name="Sykes S."/>
            <person name="Wortman J."/>
            <person name="Nusbaum C."/>
            <person name="Birren B."/>
        </authorList>
    </citation>
    <scope>NUCLEOTIDE SEQUENCE [LARGE SCALE GENOMIC DNA]</scope>
    <source>
        <strain evidence="14">B84634 / Timone 84634 / DSM 17679 / JCM 13223</strain>
    </source>
</reference>
<dbReference type="RefSeq" id="WP_005943256.1">
    <property type="nucleotide sequence ID" value="NZ_KB890356.1"/>
</dbReference>
<evidence type="ECO:0000256" key="7">
    <source>
        <dbReference type="ARBA" id="ARBA00023002"/>
    </source>
</evidence>
<dbReference type="GO" id="GO:0035999">
    <property type="term" value="P:tetrahydrofolate interconversion"/>
    <property type="evidence" value="ECO:0007669"/>
    <property type="project" value="UniProtKB-UniPathway"/>
</dbReference>
<dbReference type="HOGENOM" id="CLU_025841_0_2_10"/>
<evidence type="ECO:0000256" key="8">
    <source>
        <dbReference type="ARBA" id="ARBA00023027"/>
    </source>
</evidence>
<dbReference type="Proteomes" id="UP000017831">
    <property type="component" value="Unassembled WGS sequence"/>
</dbReference>
<evidence type="ECO:0000313" key="13">
    <source>
        <dbReference type="EMBL" id="EOA53139.1"/>
    </source>
</evidence>
<dbReference type="AlphaFoldDB" id="U6R969"/>
<name>U6R969_9BACT</name>
<dbReference type="EC" id="1.5.1.54" evidence="12"/>
<keyword evidence="7 12" id="KW-0560">Oxidoreductase</keyword>
<evidence type="ECO:0000256" key="1">
    <source>
        <dbReference type="ARBA" id="ARBA00001974"/>
    </source>
</evidence>
<dbReference type="eggNOG" id="COG0685">
    <property type="taxonomic scope" value="Bacteria"/>
</dbReference>
<evidence type="ECO:0000256" key="9">
    <source>
        <dbReference type="ARBA" id="ARBA00023167"/>
    </source>
</evidence>
<evidence type="ECO:0000256" key="6">
    <source>
        <dbReference type="ARBA" id="ARBA00022827"/>
    </source>
</evidence>
<comment type="pathway">
    <text evidence="2 12">One-carbon metabolism; tetrahydrofolate interconversion.</text>
</comment>
<keyword evidence="6 12" id="KW-0274">FAD</keyword>
<keyword evidence="8" id="KW-0520">NAD</keyword>
<accession>U6R969</accession>
<dbReference type="FunFam" id="3.20.20.220:FF:000015">
    <property type="entry name" value="Methylenetetrahydrofolate reductase"/>
    <property type="match status" value="1"/>
</dbReference>
<dbReference type="CDD" id="cd00537">
    <property type="entry name" value="MTHFR"/>
    <property type="match status" value="1"/>
</dbReference>
<dbReference type="UniPathway" id="UPA00193"/>
<evidence type="ECO:0000256" key="2">
    <source>
        <dbReference type="ARBA" id="ARBA00004777"/>
    </source>
</evidence>
<comment type="pathway">
    <text evidence="10">Amino-acid biosynthesis; L-methionine biosynthesis via de novo pathway.</text>
</comment>
<dbReference type="NCBIfam" id="TIGR00676">
    <property type="entry name" value="fadh2"/>
    <property type="match status" value="1"/>
</dbReference>
<keyword evidence="5 12" id="KW-0285">Flavoprotein</keyword>
<dbReference type="GO" id="GO:0005829">
    <property type="term" value="C:cytosol"/>
    <property type="evidence" value="ECO:0007669"/>
    <property type="project" value="InterPro"/>
</dbReference>
<dbReference type="GO" id="GO:0071949">
    <property type="term" value="F:FAD binding"/>
    <property type="evidence" value="ECO:0007669"/>
    <property type="project" value="TreeGrafter"/>
</dbReference>
<dbReference type="InterPro" id="IPR029041">
    <property type="entry name" value="FAD-linked_oxidoreductase-like"/>
</dbReference>
<protein>
    <recommendedName>
        <fullName evidence="12">Methylenetetrahydrofolate reductase</fullName>
        <ecNumber evidence="12">1.5.1.54</ecNumber>
    </recommendedName>
</protein>
<dbReference type="InterPro" id="IPR004620">
    <property type="entry name" value="MTHF_reductase_bac"/>
</dbReference>
<keyword evidence="9" id="KW-0486">Methionine biosynthesis</keyword>
<dbReference type="SUPFAM" id="SSF51730">
    <property type="entry name" value="FAD-linked oxidoreductase"/>
    <property type="match status" value="1"/>
</dbReference>
<evidence type="ECO:0000313" key="14">
    <source>
        <dbReference type="Proteomes" id="UP000017831"/>
    </source>
</evidence>
<dbReference type="EMBL" id="AQHY01000038">
    <property type="protein sequence ID" value="EOA53139.1"/>
    <property type="molecule type" value="Genomic_DNA"/>
</dbReference>
<proteinExistence type="inferred from homology"/>
<dbReference type="GO" id="GO:0009086">
    <property type="term" value="P:methionine biosynthetic process"/>
    <property type="evidence" value="ECO:0007669"/>
    <property type="project" value="UniProtKB-KW"/>
</dbReference>
<evidence type="ECO:0000256" key="12">
    <source>
        <dbReference type="RuleBase" id="RU003862"/>
    </source>
</evidence>
<dbReference type="Gene3D" id="3.20.20.220">
    <property type="match status" value="1"/>
</dbReference>
<organism evidence="13 14">
    <name type="scientific">Phocaeicola massiliensis B84634 = Timone 84634 = DSM 17679 = JCM 13223</name>
    <dbReference type="NCBI Taxonomy" id="1121098"/>
    <lineage>
        <taxon>Bacteria</taxon>
        <taxon>Pseudomonadati</taxon>
        <taxon>Bacteroidota</taxon>
        <taxon>Bacteroidia</taxon>
        <taxon>Bacteroidales</taxon>
        <taxon>Bacteroidaceae</taxon>
        <taxon>Phocaeicola</taxon>
    </lineage>
</organism>
<comment type="cofactor">
    <cofactor evidence="1 12">
        <name>FAD</name>
        <dbReference type="ChEBI" id="CHEBI:57692"/>
    </cofactor>
</comment>
<dbReference type="PANTHER" id="PTHR45754">
    <property type="entry name" value="METHYLENETETRAHYDROFOLATE REDUCTASE"/>
    <property type="match status" value="1"/>
</dbReference>
<dbReference type="GeneID" id="60060924"/>
<evidence type="ECO:0000256" key="3">
    <source>
        <dbReference type="ARBA" id="ARBA00006743"/>
    </source>
</evidence>
<keyword evidence="14" id="KW-1185">Reference proteome</keyword>
<keyword evidence="4" id="KW-0028">Amino-acid biosynthesis</keyword>
<dbReference type="InterPro" id="IPR003171">
    <property type="entry name" value="Mehydrof_redctse-like"/>
</dbReference>
<dbReference type="PANTHER" id="PTHR45754:SF3">
    <property type="entry name" value="METHYLENETETRAHYDROFOLATE REDUCTASE (NADPH)"/>
    <property type="match status" value="1"/>
</dbReference>
<dbReference type="OrthoDB" id="9812555at2"/>
<evidence type="ECO:0000256" key="5">
    <source>
        <dbReference type="ARBA" id="ARBA00022630"/>
    </source>
</evidence>
<evidence type="ECO:0000256" key="10">
    <source>
        <dbReference type="ARBA" id="ARBA00034478"/>
    </source>
</evidence>
<sequence>MRVVDLIKSTDKTAFSFEILPPLKGTGIEKLYKTVDTLREFDPKYINITTHRSEYVYKDLGNGLYQRARMRRRPGTVAVAAALQNKYNITTVPHILCSGFTREDTEYVLLDLQFLGITDLLVLRGDKAKHESAFVPEGNGYSHALELEGQINDFNKGLFVDGSPIKVTGTPFSYGVACYPEKHEESPNMEQDIYWLKKKVEAGAEYAVTQMFYDNRKYFEFVERVHKEGINVPIIPGIKPFGKLSQLSMIPKTFKIDLPQELASEAMKCKTDEEARALGVEWCIHQCRELIAYGVPSIHFYTVSAVESVKEVAKVIY</sequence>
<comment type="caution">
    <text evidence="13">The sequence shown here is derived from an EMBL/GenBank/DDBJ whole genome shotgun (WGS) entry which is preliminary data.</text>
</comment>
<comment type="catalytic activity">
    <reaction evidence="11">
        <text>(6S)-5-methyl-5,6,7,8-tetrahydrofolate + NAD(+) = (6R)-5,10-methylene-5,6,7,8-tetrahydrofolate + NADH + H(+)</text>
        <dbReference type="Rhea" id="RHEA:19821"/>
        <dbReference type="ChEBI" id="CHEBI:15378"/>
        <dbReference type="ChEBI" id="CHEBI:15636"/>
        <dbReference type="ChEBI" id="CHEBI:18608"/>
        <dbReference type="ChEBI" id="CHEBI:57540"/>
        <dbReference type="ChEBI" id="CHEBI:57945"/>
        <dbReference type="EC" id="1.5.1.54"/>
    </reaction>
    <physiologicalReaction direction="right-to-left" evidence="11">
        <dbReference type="Rhea" id="RHEA:19823"/>
    </physiologicalReaction>
</comment>
<comment type="similarity">
    <text evidence="3 12">Belongs to the methylenetetrahydrofolate reductase family.</text>
</comment>
<evidence type="ECO:0000256" key="4">
    <source>
        <dbReference type="ARBA" id="ARBA00022605"/>
    </source>
</evidence>
<dbReference type="GO" id="GO:0106312">
    <property type="term" value="F:methylenetetrahydrofolate reductase (NADH) activity"/>
    <property type="evidence" value="ECO:0007669"/>
    <property type="project" value="UniProtKB-EC"/>
</dbReference>
<gene>
    <name evidence="13" type="ORF">HMPREF1534_03213</name>
</gene>
<dbReference type="PATRIC" id="fig|1121098.3.peg.3264"/>
<dbReference type="Pfam" id="PF02219">
    <property type="entry name" value="MTHFR"/>
    <property type="match status" value="1"/>
</dbReference>
<dbReference type="STRING" id="1121098.HMPREF1534_03213"/>